<feature type="compositionally biased region" description="Low complexity" evidence="6">
    <location>
        <begin position="1319"/>
        <end position="1330"/>
    </location>
</feature>
<feature type="compositionally biased region" description="Low complexity" evidence="6">
    <location>
        <begin position="357"/>
        <end position="368"/>
    </location>
</feature>
<dbReference type="Pfam" id="PF12348">
    <property type="entry name" value="CLASP_N"/>
    <property type="match status" value="1"/>
</dbReference>
<organism evidence="8 9">
    <name type="scientific">Moesziomyces aphidis</name>
    <name type="common">Pseudozyma aphidis</name>
    <dbReference type="NCBI Taxonomy" id="84754"/>
    <lineage>
        <taxon>Eukaryota</taxon>
        <taxon>Fungi</taxon>
        <taxon>Dikarya</taxon>
        <taxon>Basidiomycota</taxon>
        <taxon>Ustilaginomycotina</taxon>
        <taxon>Ustilaginomycetes</taxon>
        <taxon>Ustilaginales</taxon>
        <taxon>Ustilaginaceae</taxon>
        <taxon>Moesziomyces</taxon>
    </lineage>
</organism>
<feature type="region of interest" description="Disordered" evidence="6">
    <location>
        <begin position="994"/>
        <end position="1079"/>
    </location>
</feature>
<feature type="compositionally biased region" description="Polar residues" evidence="6">
    <location>
        <begin position="1067"/>
        <end position="1076"/>
    </location>
</feature>
<dbReference type="Proteomes" id="UP000019462">
    <property type="component" value="Unassembled WGS sequence"/>
</dbReference>
<feature type="region of interest" description="Disordered" evidence="6">
    <location>
        <begin position="2523"/>
        <end position="2697"/>
    </location>
</feature>
<dbReference type="InterPro" id="IPR016024">
    <property type="entry name" value="ARM-type_fold"/>
</dbReference>
<feature type="region of interest" description="Disordered" evidence="6">
    <location>
        <begin position="537"/>
        <end position="606"/>
    </location>
</feature>
<proteinExistence type="inferred from homology"/>
<feature type="compositionally biased region" description="Low complexity" evidence="6">
    <location>
        <begin position="2523"/>
        <end position="2543"/>
    </location>
</feature>
<dbReference type="GO" id="GO:0051301">
    <property type="term" value="P:cell division"/>
    <property type="evidence" value="ECO:0007669"/>
    <property type="project" value="UniProtKB-KW"/>
</dbReference>
<feature type="compositionally biased region" description="Low complexity" evidence="6">
    <location>
        <begin position="797"/>
        <end position="815"/>
    </location>
</feature>
<reference evidence="8 9" key="1">
    <citation type="journal article" date="2014" name="Genome Announc.">
        <title>Genome sequence of the basidiomycetous fungus Pseudozyma aphidis DSM70725, an efficient producer of biosurfactant mannosylerythritol lipids.</title>
        <authorList>
            <person name="Lorenz S."/>
            <person name="Guenther M."/>
            <person name="Grumaz C."/>
            <person name="Rupp S."/>
            <person name="Zibek S."/>
            <person name="Sohn K."/>
        </authorList>
    </citation>
    <scope>NUCLEOTIDE SEQUENCE [LARGE SCALE GENOMIC DNA]</scope>
    <source>
        <strain evidence="9">ATCC 32657 / CBS 517.83 / DSM 70725 / JCM 10318 / NBRC 10182 / NRRL Y-7954 / St-0401</strain>
    </source>
</reference>
<feature type="compositionally biased region" description="Basic and acidic residues" evidence="6">
    <location>
        <begin position="2171"/>
        <end position="2212"/>
    </location>
</feature>
<feature type="region of interest" description="Disordered" evidence="6">
    <location>
        <begin position="2295"/>
        <end position="2448"/>
    </location>
</feature>
<keyword evidence="3" id="KW-0132">Cell division</keyword>
<dbReference type="Gene3D" id="1.25.10.10">
    <property type="entry name" value="Leucine-rich Repeat Variant"/>
    <property type="match status" value="1"/>
</dbReference>
<dbReference type="InterPro" id="IPR024395">
    <property type="entry name" value="CLASP_N_dom"/>
</dbReference>
<feature type="compositionally biased region" description="Low complexity" evidence="6">
    <location>
        <begin position="2439"/>
        <end position="2448"/>
    </location>
</feature>
<evidence type="ECO:0000256" key="6">
    <source>
        <dbReference type="SAM" id="MobiDB-lite"/>
    </source>
</evidence>
<comment type="caution">
    <text evidence="8">The sequence shown here is derived from an EMBL/GenBank/DDBJ whole genome shotgun (WGS) entry which is preliminary data.</text>
</comment>
<feature type="region of interest" description="Disordered" evidence="6">
    <location>
        <begin position="783"/>
        <end position="843"/>
    </location>
</feature>
<evidence type="ECO:0000256" key="2">
    <source>
        <dbReference type="ARBA" id="ARBA00009549"/>
    </source>
</evidence>
<feature type="compositionally biased region" description="Polar residues" evidence="6">
    <location>
        <begin position="27"/>
        <end position="44"/>
    </location>
</feature>
<name>W3VJ11_MOEAP</name>
<feature type="region of interest" description="Disordered" evidence="6">
    <location>
        <begin position="2127"/>
        <end position="2146"/>
    </location>
</feature>
<evidence type="ECO:0000256" key="5">
    <source>
        <dbReference type="ARBA" id="ARBA00022776"/>
    </source>
</evidence>
<feature type="compositionally biased region" description="Polar residues" evidence="6">
    <location>
        <begin position="58"/>
        <end position="79"/>
    </location>
</feature>
<evidence type="ECO:0000256" key="4">
    <source>
        <dbReference type="ARBA" id="ARBA00022701"/>
    </source>
</evidence>
<feature type="compositionally biased region" description="Basic and acidic residues" evidence="6">
    <location>
        <begin position="2544"/>
        <end position="2564"/>
    </location>
</feature>
<protein>
    <recommendedName>
        <fullName evidence="7">CLASP N-terminal domain-containing protein</fullName>
    </recommendedName>
</protein>
<evidence type="ECO:0000256" key="3">
    <source>
        <dbReference type="ARBA" id="ARBA00022618"/>
    </source>
</evidence>
<dbReference type="SUPFAM" id="SSF48371">
    <property type="entry name" value="ARM repeat"/>
    <property type="match status" value="1"/>
</dbReference>
<feature type="region of interest" description="Disordered" evidence="6">
    <location>
        <begin position="25"/>
        <end position="121"/>
    </location>
</feature>
<feature type="compositionally biased region" description="Low complexity" evidence="6">
    <location>
        <begin position="1028"/>
        <end position="1038"/>
    </location>
</feature>
<evidence type="ECO:0000313" key="9">
    <source>
        <dbReference type="Proteomes" id="UP000019462"/>
    </source>
</evidence>
<comment type="subcellular location">
    <subcellularLocation>
        <location evidence="1">Cytoplasm</location>
        <location evidence="1">Cytoskeleton</location>
        <location evidence="1">Spindle</location>
    </subcellularLocation>
</comment>
<feature type="compositionally biased region" description="Low complexity" evidence="6">
    <location>
        <begin position="537"/>
        <end position="562"/>
    </location>
</feature>
<feature type="region of interest" description="Disordered" evidence="6">
    <location>
        <begin position="915"/>
        <end position="974"/>
    </location>
</feature>
<evidence type="ECO:0000259" key="7">
    <source>
        <dbReference type="Pfam" id="PF12348"/>
    </source>
</evidence>
<feature type="compositionally biased region" description="Polar residues" evidence="6">
    <location>
        <begin position="922"/>
        <end position="943"/>
    </location>
</feature>
<accession>W3VJ11</accession>
<keyword evidence="4" id="KW-0493">Microtubule</keyword>
<keyword evidence="9" id="KW-1185">Reference proteome</keyword>
<feature type="compositionally biased region" description="Polar residues" evidence="6">
    <location>
        <begin position="161"/>
        <end position="193"/>
    </location>
</feature>
<feature type="compositionally biased region" description="Pro residues" evidence="6">
    <location>
        <begin position="493"/>
        <end position="503"/>
    </location>
</feature>
<feature type="region of interest" description="Disordered" evidence="6">
    <location>
        <begin position="161"/>
        <end position="208"/>
    </location>
</feature>
<keyword evidence="5" id="KW-0498">Mitosis</keyword>
<feature type="compositionally biased region" description="Low complexity" evidence="6">
    <location>
        <begin position="1217"/>
        <end position="1232"/>
    </location>
</feature>
<feature type="region of interest" description="Disordered" evidence="6">
    <location>
        <begin position="1158"/>
        <end position="1260"/>
    </location>
</feature>
<feature type="region of interest" description="Disordered" evidence="6">
    <location>
        <begin position="1683"/>
        <end position="1715"/>
    </location>
</feature>
<feature type="compositionally biased region" description="Polar residues" evidence="6">
    <location>
        <begin position="1445"/>
        <end position="1454"/>
    </location>
</feature>
<dbReference type="EMBL" id="AWNI01000022">
    <property type="protein sequence ID" value="ETS60777.1"/>
    <property type="molecule type" value="Genomic_DNA"/>
</dbReference>
<feature type="compositionally biased region" description="Low complexity" evidence="6">
    <location>
        <begin position="2405"/>
        <end position="2418"/>
    </location>
</feature>
<keyword evidence="5" id="KW-0131">Cell cycle</keyword>
<dbReference type="HOGENOM" id="CLU_227135_0_0_1"/>
<feature type="compositionally biased region" description="Low complexity" evidence="6">
    <location>
        <begin position="2295"/>
        <end position="2304"/>
    </location>
</feature>
<feature type="region of interest" description="Disordered" evidence="6">
    <location>
        <begin position="456"/>
        <end position="518"/>
    </location>
</feature>
<feature type="compositionally biased region" description="Low complexity" evidence="6">
    <location>
        <begin position="2360"/>
        <end position="2397"/>
    </location>
</feature>
<evidence type="ECO:0000256" key="1">
    <source>
        <dbReference type="ARBA" id="ARBA00004186"/>
    </source>
</evidence>
<feature type="domain" description="CLASP N-terminal" evidence="7">
    <location>
        <begin position="1801"/>
        <end position="2018"/>
    </location>
</feature>
<dbReference type="GO" id="GO:0005874">
    <property type="term" value="C:microtubule"/>
    <property type="evidence" value="ECO:0007669"/>
    <property type="project" value="UniProtKB-KW"/>
</dbReference>
<gene>
    <name evidence="8" type="ORF">PaG_04686</name>
</gene>
<feature type="region of interest" description="Disordered" evidence="6">
    <location>
        <begin position="1278"/>
        <end position="1489"/>
    </location>
</feature>
<feature type="compositionally biased region" description="Basic and acidic residues" evidence="6">
    <location>
        <begin position="783"/>
        <end position="794"/>
    </location>
</feature>
<feature type="compositionally biased region" description="Low complexity" evidence="6">
    <location>
        <begin position="1345"/>
        <end position="1364"/>
    </location>
</feature>
<feature type="region of interest" description="Disordered" evidence="6">
    <location>
        <begin position="262"/>
        <end position="442"/>
    </location>
</feature>
<evidence type="ECO:0000313" key="8">
    <source>
        <dbReference type="EMBL" id="ETS60777.1"/>
    </source>
</evidence>
<dbReference type="InterPro" id="IPR011989">
    <property type="entry name" value="ARM-like"/>
</dbReference>
<comment type="similarity">
    <text evidence="2">Belongs to the CLASP family.</text>
</comment>
<feature type="region of interest" description="Disordered" evidence="6">
    <location>
        <begin position="2166"/>
        <end position="2262"/>
    </location>
</feature>
<sequence length="2735" mass="289181">MQPIQPTAAPPQWAQISFDDGFDLNLDATSSLAGPASTAPSIQSPAIPDRSIPDAPQNRFSASPASSNKALPQLPSTATAMPASVGVPSTVHARLPSAHSQDAATATTPKPPGTPQAHLHPSPIVTAATPEQPTNRNFDAIQPPPRPVSSADAYMHPIETLQSDTNSRPGTAMSNLSSANGINPPTTNRSSFGTATTSTTTNAPFNQPKRASVLSFQTANSAGFTSADEAKSSDREHLADQTLVAAPATSSALPIDAAQPIRPWLDRNTSGYGSSPDERSFPGGLPGSFWDEPVARPPHTTAVLPEQPAPQPFLAVCPPAPPNHNPAAAAPAHADDTSSTQIGPADASLAPINTHGLAPSSPNAPLSSTTIAAPSDETTQAARQSPDVAKASVRELEPISDLDAPPPPAKDARIDDNASPAPADNLIPPPLPTDAAANAQPAINLPALQRPVSDYRKKPLAHISPAQKAAGLAHLQSQAKAPTKQPSRDMPSNAPPTAPPTEAPPIVMMERARRKSTASLTANVALAQAAAGVPNLAQDGLADTPDTPSAESASAESSAPPDGEVEARAEWERRRIKRKNGNKNKDSQTQNKGRSDTFKSQLRPLQLVPADNVTAFSDRNAATADRHSIAVANRTANAIAPATSDAPAPAAAASAQTTYSTQQLQRLQAREQRRSVGAFSAAMAAANVVSSGSNGPYPVFASPNSGPQKVGARQYPGLMAQRSLVPPFELQHRPDGLPSGMIGPDGVRRSINDPEVCLECMMRDEDMIDIRVVGDGVWERESDKDFQEAVRQEAEDAASGPASHGMSGSSGHADSLTSHRDSRQSRKARKRIGKGEPLTVERLKLHTQMNPPASSFRWRTLQTFLAVQAKYIAMEQQRMRLEVDKRARHNNDSVSSRGSFVADSPVAAGVLSSPFAPARDASSPQRQSILSTSVDDSTLTPLQKQEKERDVAAAQAARKKMTVGTTPPMAPTPPLGMPAYSVTPLQTRAAPQSIPARVGSDPDGVLGGASPVGGVSMTPSSSRRVPFASAPTARAASAQDLRSMADGQRSAGYPASPDSLMPPSRSVMGTSPTGTPSRLAARSGASQLSLMHSGSMIDMHVAQEDRAEHRIKQNGFLPGTPLAVESPAAMNRSYYGFPGDGDSSLPDPAAFERSRMVSGDGYVNPMQAGPRGLDADHDDNKRKKKGLRGLFSKLTGGSAAGRENSTGGMGDGSINGSVASRNASRRSQASDSSKPRKFSFSAERSLDTSGAAASPNGMLSRAHRSTSTFFRNGAEPDVEAAKPRQPSAGNSNTPFQNPPGMTSQGSLDLGPFQPASPQANAFGAANGSAARMRKASNPLMQKYLSSPSPQTQASPVPSSVPTSPVERVAVHPSQRDARVSGLQPIPDGEQVGDEYEPRQSVRSSGSASVRKELPAMPTLGGRPSMDSGGPQRPPRNPRRPEGALNSPSLVDLSNNGGGVGQVRREFPQPSRYESGSYASVASRESETKRSRFRLPFGRKKRESTLGEPKPSIVVGGAEEDGVRGGLFPALRTRKSYGGLGVPKASFSTERQRVLSSPSHDMATLPPRSQSAFGMAPTQRFMSMDLPRRSMNVGRADHRLSTVGYEEEDEDDEMEREPGYEAEFNRYAQEAAEERYVKPREASAGGQSFGRKSLNLLRDLRMPLGLVRAGEADRNGSRILDTTTRHLPNTRRPGTLSSTTHSLDPRAGIRSTAARTHRTAKLCNAAHPSTTHDLHKGTRCTLAIHDRTNSSYNRADDIQDQDQLASQHIAHQDSRRLHRPDMAPKALASDAKIVVASTDELQAHFDELHADLHLAETEHTWHKIEQSLLYIQAITRGGATKFADFVPLIKDAAAPINGALLSERTKLSGTAADVLNSIAPRLAERFEPLVAVFVPTLLQICARTNKVAVKRAEKSLHFIVKHCRPVAVVPLLREALRDKGSGLRAVAAGTLVAVLECTDRDRLGRRVADVEAAIRSGATDSNAEVRQISKRLFEHYVALWPEKVEAFTKPMTPTIRRYLALPKTGALVVDVPTPQLKVQEAVRVAQPPPPPPPTTTQPTSQYNFFPDLHRAPAASTSRGFSVNDATYAKRGLFADQIAAARNARLARMPSFNFDDRLVDAAATTAIKRQPSLEQRRGDINSSTPGFATTGAHGKSVLLAAYKQAFVDQHSASSRDKSRDRERKHADRKRDKTVVRFERDTLDAPHPAEDEMRRSKSAPLIPAAEAEVIHDPSTPTESGEDRPITPPQRVVQTPRTAVKASRVPAQRVAASAVKVSAARVVVPTPSAKVAATRVVEAASVEASPVPKARQAKTPEQAIQPAAAKPSDDKDPKAPVKKAVPVPSTTPREAIKASKSTEMAKIASKPVARPAVKKAVPTKPAAPAKPTTTTAPAKTVRPVAVKPPAPAPSSAAMARAKLAAANRLASTTTAPKKPEGGGVRISTATASTASTRNKIVPSAAVKKFTPKATPAVGVGVRRAKSSIAESIAAKSKIVGAQQKVSDKTVAVRKARVSAALKMQRRASAVAATKVSTATSNAASTAAPTPASKREEAGQEEKKEKKIVEEKAVVGTPMQSPIKTAAPGGSTRTPLGAKDPNVPSTRSTPLKSPLRPTPRSVTALRVLDVSVVDSRSERPTPLVAAPRVLDVEVSDSESDDTRSTRPTLESPLRSTPLRSSAPRMLDVNLSDSESESESGGEEVVQLTLGSKQLVLGPDSASSDASFGASPDDETVVLEAVAAL</sequence>
<feature type="compositionally biased region" description="Low complexity" evidence="6">
    <location>
        <begin position="2616"/>
        <end position="2625"/>
    </location>
</feature>
<dbReference type="OrthoDB" id="3013446at2759"/>
<feature type="compositionally biased region" description="Polar residues" evidence="6">
    <location>
        <begin position="1287"/>
        <end position="1306"/>
    </location>
</feature>
<feature type="compositionally biased region" description="Polar residues" evidence="6">
    <location>
        <begin position="369"/>
        <end position="383"/>
    </location>
</feature>
<dbReference type="GO" id="GO:0005819">
    <property type="term" value="C:spindle"/>
    <property type="evidence" value="ECO:0007669"/>
    <property type="project" value="UniProtKB-SubCell"/>
</dbReference>